<accession>A0A0W0EU53</accession>
<proteinExistence type="inferred from homology"/>
<sequence length="949" mass="104485">MSWDFTAGNNAPPTQRSRTPAPGIRMPTPFPSAAPSSAAPSITINPPSRNPSTYSLQYIVPHTPMSAHPQPPPSPMLAPSMHSSHSVTRSQTPAPVLANEVPSVQYHDQRRSGSRSRSRTPVPVSLEAPPVQYGQHRSRSSSRSRTPAPVVTRETPIVQLHEPHHSRSRSRSQTPVAREGRSVERHDHHHHQRSSSRPRRHSSPKRRPIIVLQPPNTNIIVVPQKLVSGKNRPNHRKSSSHGAILIDGHTGKPYSHSNGDNSVGLPEEILQQVQQAMNGRANQQYSSSGPHRQNLAQQAQHIIGGILRPYLHHHSSSNQIDSYFPRPEHPAYNPVSFPNPQSTFEYSRCTGKKRALCIGINYTGQDRPLRGCVNDARHMREFLIRRHGFKAEDIVLLTDDSSNPKQQPTKRNMLEAMRWLVRDARPHDSLFFHYSCVLFLPSSLNEGTLTVHRGHGSRTEDLDGDELDGYDEIIMPVDYKKRGHILDDELHSTMVKPLPPGCRLTAIFDSCHSGTVLDLPYVYTPSGRLKGVHVSGRALRRKASRADVISWSGCQDDQTSAGNTEVIDFDTTTDPSFLYRHFSRRSGRWSDELCIYFIHEEESRAKLPRLAQECANHSWREVQANTSVGELTPYRHHLEIHHLEGILPAGTKFDTLILHLDILTASLKFASSSLIAVETSPDSILTPTTTIMSERSQSRGRDTFQSSGRGGIGNIRASQDNVRPVDGPDDFSATRGREPAVNPDKVFSTGRGGAGNIRSPSREPRSESAARPDFKEQEVIRSEADKSAVFSTGRGGLGNMSRSRSRDPAPASHAPTHVHSTGRGGSGNIHEGDAPPIESVPENANVDFSGVHSTGRGGLANMSHSSAPGVERHQPISGANSPHYESTGRGGAGNMRERSVSREPGARNESRGRVTDLLHRVTHPLEKSTREKEVADASVERGRAAGPSD</sequence>
<feature type="region of interest" description="Disordered" evidence="2">
    <location>
        <begin position="686"/>
        <end position="949"/>
    </location>
</feature>
<feature type="compositionally biased region" description="Basic and acidic residues" evidence="2">
    <location>
        <begin position="760"/>
        <end position="786"/>
    </location>
</feature>
<organism evidence="4 5">
    <name type="scientific">Moniliophthora roreri</name>
    <name type="common">Frosty pod rot fungus</name>
    <name type="synonym">Monilia roreri</name>
    <dbReference type="NCBI Taxonomy" id="221103"/>
    <lineage>
        <taxon>Eukaryota</taxon>
        <taxon>Fungi</taxon>
        <taxon>Dikarya</taxon>
        <taxon>Basidiomycota</taxon>
        <taxon>Agaricomycotina</taxon>
        <taxon>Agaricomycetes</taxon>
        <taxon>Agaricomycetidae</taxon>
        <taxon>Agaricales</taxon>
        <taxon>Marasmiineae</taxon>
        <taxon>Marasmiaceae</taxon>
        <taxon>Moniliophthora</taxon>
    </lineage>
</organism>
<dbReference type="Proteomes" id="UP000054988">
    <property type="component" value="Unassembled WGS sequence"/>
</dbReference>
<name>A0A0W0EU53_MONRR</name>
<dbReference type="GO" id="GO:0006508">
    <property type="term" value="P:proteolysis"/>
    <property type="evidence" value="ECO:0007669"/>
    <property type="project" value="InterPro"/>
</dbReference>
<feature type="domain" description="Peptidase C14 caspase" evidence="3">
    <location>
        <begin position="352"/>
        <end position="435"/>
    </location>
</feature>
<feature type="compositionally biased region" description="Polar residues" evidence="2">
    <location>
        <begin position="686"/>
        <end position="695"/>
    </location>
</feature>
<dbReference type="PANTHER" id="PTHR48104:SF30">
    <property type="entry name" value="METACASPASE-1"/>
    <property type="match status" value="1"/>
</dbReference>
<dbReference type="AlphaFoldDB" id="A0A0W0EU53"/>
<feature type="compositionally biased region" description="Basic residues" evidence="2">
    <location>
        <begin position="187"/>
        <end position="208"/>
    </location>
</feature>
<dbReference type="InterPro" id="IPR011600">
    <property type="entry name" value="Pept_C14_caspase"/>
</dbReference>
<comment type="similarity">
    <text evidence="1">Belongs to the peptidase C14B family.</text>
</comment>
<evidence type="ECO:0000313" key="4">
    <source>
        <dbReference type="EMBL" id="KTB27610.1"/>
    </source>
</evidence>
<evidence type="ECO:0000259" key="3">
    <source>
        <dbReference type="Pfam" id="PF00656"/>
    </source>
</evidence>
<protein>
    <recommendedName>
        <fullName evidence="3">Peptidase C14 caspase domain-containing protein</fullName>
    </recommendedName>
</protein>
<evidence type="ECO:0000313" key="5">
    <source>
        <dbReference type="Proteomes" id="UP000054988"/>
    </source>
</evidence>
<evidence type="ECO:0000256" key="1">
    <source>
        <dbReference type="ARBA" id="ARBA00009005"/>
    </source>
</evidence>
<dbReference type="eggNOG" id="KOG1546">
    <property type="taxonomic scope" value="Eukaryota"/>
</dbReference>
<dbReference type="InterPro" id="IPR050452">
    <property type="entry name" value="Metacaspase"/>
</dbReference>
<dbReference type="EMBL" id="LATX01002529">
    <property type="protein sequence ID" value="KTB27610.1"/>
    <property type="molecule type" value="Genomic_DNA"/>
</dbReference>
<dbReference type="Pfam" id="PF12223">
    <property type="entry name" value="DUF3602"/>
    <property type="match status" value="1"/>
</dbReference>
<dbReference type="Pfam" id="PF00656">
    <property type="entry name" value="Peptidase_C14"/>
    <property type="match status" value="2"/>
</dbReference>
<feature type="compositionally biased region" description="Basic and acidic residues" evidence="2">
    <location>
        <begin position="895"/>
        <end position="943"/>
    </location>
</feature>
<dbReference type="InterPro" id="IPR022024">
    <property type="entry name" value="DUF3602"/>
</dbReference>
<feature type="compositionally biased region" description="Low complexity" evidence="2">
    <location>
        <begin position="31"/>
        <end position="47"/>
    </location>
</feature>
<feature type="region of interest" description="Disordered" evidence="2">
    <location>
        <begin position="224"/>
        <end position="263"/>
    </location>
</feature>
<feature type="compositionally biased region" description="Polar residues" evidence="2">
    <location>
        <begin position="7"/>
        <end position="18"/>
    </location>
</feature>
<dbReference type="PANTHER" id="PTHR48104">
    <property type="entry name" value="METACASPASE-4"/>
    <property type="match status" value="1"/>
</dbReference>
<evidence type="ECO:0000256" key="2">
    <source>
        <dbReference type="SAM" id="MobiDB-lite"/>
    </source>
</evidence>
<dbReference type="GO" id="GO:0005737">
    <property type="term" value="C:cytoplasm"/>
    <property type="evidence" value="ECO:0007669"/>
    <property type="project" value="TreeGrafter"/>
</dbReference>
<gene>
    <name evidence="4" type="ORF">WG66_19818</name>
</gene>
<dbReference type="GO" id="GO:0004197">
    <property type="term" value="F:cysteine-type endopeptidase activity"/>
    <property type="evidence" value="ECO:0007669"/>
    <property type="project" value="InterPro"/>
</dbReference>
<reference evidence="4 5" key="1">
    <citation type="submission" date="2015-12" db="EMBL/GenBank/DDBJ databases">
        <title>Draft genome sequence of Moniliophthora roreri, the causal agent of frosty pod rot of cacao.</title>
        <authorList>
            <person name="Aime M.C."/>
            <person name="Diaz-Valderrama J.R."/>
            <person name="Kijpornyongpan T."/>
            <person name="Phillips-Mora W."/>
        </authorList>
    </citation>
    <scope>NUCLEOTIDE SEQUENCE [LARGE SCALE GENOMIC DNA]</scope>
    <source>
        <strain evidence="4 5">MCA 2952</strain>
    </source>
</reference>
<comment type="caution">
    <text evidence="4">The sequence shown here is derived from an EMBL/GenBank/DDBJ whole genome shotgun (WGS) entry which is preliminary data.</text>
</comment>
<feature type="compositionally biased region" description="Low complexity" evidence="2">
    <location>
        <begin position="77"/>
        <end position="86"/>
    </location>
</feature>
<dbReference type="Gene3D" id="3.40.50.12660">
    <property type="match status" value="1"/>
</dbReference>
<feature type="domain" description="Peptidase C14 caspase" evidence="3">
    <location>
        <begin position="454"/>
        <end position="564"/>
    </location>
</feature>
<feature type="region of interest" description="Disordered" evidence="2">
    <location>
        <begin position="1"/>
        <end position="212"/>
    </location>
</feature>